<accession>A0A381YXF4</accession>
<evidence type="ECO:0000313" key="1">
    <source>
        <dbReference type="EMBL" id="SVA81147.1"/>
    </source>
</evidence>
<dbReference type="EMBL" id="UINC01019193">
    <property type="protein sequence ID" value="SVA81147.1"/>
    <property type="molecule type" value="Genomic_DNA"/>
</dbReference>
<feature type="non-terminal residue" evidence="1">
    <location>
        <position position="233"/>
    </location>
</feature>
<name>A0A381YXF4_9ZZZZ</name>
<gene>
    <name evidence="1" type="ORF">METZ01_LOCUS134001</name>
</gene>
<sequence>MRFTTYTKYRGRWLDAMNLANLMEFLSDFLLNGGFAGGPNYHPFWGWSGLNDTNSLDSLKNALLKALMESGELTPEMIEELRGEGQGDEAVQQQIADLLDDLIQRMVDEGYLTLENGTPAIPSALQDVTGQGEIDEAKKAAQEVQFNLTQKGMDFLGYRALKNLLSAVGSSSLGSHETPHLATGVEADATSKPYEFGDTMNIDVSATLKNTIEREGLAVPLQIDYQDLMVHQT</sequence>
<organism evidence="1">
    <name type="scientific">marine metagenome</name>
    <dbReference type="NCBI Taxonomy" id="408172"/>
    <lineage>
        <taxon>unclassified sequences</taxon>
        <taxon>metagenomes</taxon>
        <taxon>ecological metagenomes</taxon>
    </lineage>
</organism>
<proteinExistence type="predicted"/>
<protein>
    <submittedName>
        <fullName evidence="1">Uncharacterized protein</fullName>
    </submittedName>
</protein>
<dbReference type="AlphaFoldDB" id="A0A381YXF4"/>
<reference evidence="1" key="1">
    <citation type="submission" date="2018-05" db="EMBL/GenBank/DDBJ databases">
        <authorList>
            <person name="Lanie J.A."/>
            <person name="Ng W.-L."/>
            <person name="Kazmierczak K.M."/>
            <person name="Andrzejewski T.M."/>
            <person name="Davidsen T.M."/>
            <person name="Wayne K.J."/>
            <person name="Tettelin H."/>
            <person name="Glass J.I."/>
            <person name="Rusch D."/>
            <person name="Podicherti R."/>
            <person name="Tsui H.-C.T."/>
            <person name="Winkler M.E."/>
        </authorList>
    </citation>
    <scope>NUCLEOTIDE SEQUENCE</scope>
</reference>